<reference evidence="1 2" key="1">
    <citation type="journal article" date="2011" name="Genome Biol. Evol.">
        <title>Comparative whole genome sequence analysis of the carcinogenic bacterial model pathogen Helicobacter felis.</title>
        <authorList>
            <person name="Arnold I.C."/>
            <person name="Zigova Z."/>
            <person name="Holden M."/>
            <person name="Lawley T.D."/>
            <person name="Rad R."/>
            <person name="Dougan G."/>
            <person name="Falkow S."/>
            <person name="Bentley S.D."/>
            <person name="Muller A."/>
        </authorList>
    </citation>
    <scope>NUCLEOTIDE SEQUENCE [LARGE SCALE GENOMIC DNA]</scope>
    <source>
        <strain evidence="2">ATCC 49179 / CCUG 28539 / NCTC 12436 / CS1</strain>
    </source>
</reference>
<dbReference type="EMBL" id="FQ670179">
    <property type="protein sequence ID" value="CBY82358.1"/>
    <property type="molecule type" value="Genomic_DNA"/>
</dbReference>
<protein>
    <submittedName>
        <fullName evidence="1">N-acylneuraminate cytidylyltransferase</fullName>
        <ecNumber evidence="1">2.7.7.43</ecNumber>
    </submittedName>
</protein>
<accession>E7A8M1</accession>
<dbReference type="GeneID" id="36133937"/>
<dbReference type="Gene3D" id="3.90.550.10">
    <property type="entry name" value="Spore Coat Polysaccharide Biosynthesis Protein SpsA, Chain A"/>
    <property type="match status" value="1"/>
</dbReference>
<dbReference type="AlphaFoldDB" id="E7A8M1"/>
<dbReference type="KEGG" id="hfe:HFELIS_02740"/>
<dbReference type="STRING" id="936155.HFELIS_02740"/>
<dbReference type="InterPro" id="IPR003329">
    <property type="entry name" value="Cytidylyl_trans"/>
</dbReference>
<dbReference type="eggNOG" id="COG1083">
    <property type="taxonomic scope" value="Bacteria"/>
</dbReference>
<sequence length="218" mass="24261">MTKVLAYIPARSGSQGVPHKNIKDFRGLPLMAHTILAAKKAQIFSEILVSTDSPEYAKIAKSYGANAPFLRSKEASSHTAPTISGLLETLQNYKDLKMSFDHVMVLQPTSPLRDAQDIKGAYALFEQEGYLPLASVHLVREHPLFMRTLHNHRLKSLLNIPSSVRRQDLPAYYKINGAIYIHPCATLNQDTSFNDAPVGYEIALDHALDIDCLKDFDA</sequence>
<dbReference type="InterPro" id="IPR029044">
    <property type="entry name" value="Nucleotide-diphossugar_trans"/>
</dbReference>
<name>E7A8M1_HELFC</name>
<keyword evidence="2" id="KW-1185">Reference proteome</keyword>
<proteinExistence type="predicted"/>
<dbReference type="SUPFAM" id="SSF53448">
    <property type="entry name" value="Nucleotide-diphospho-sugar transferases"/>
    <property type="match status" value="1"/>
</dbReference>
<dbReference type="Pfam" id="PF02348">
    <property type="entry name" value="CTP_transf_3"/>
    <property type="match status" value="1"/>
</dbReference>
<dbReference type="GO" id="GO:0008781">
    <property type="term" value="F:N-acylneuraminate cytidylyltransferase activity"/>
    <property type="evidence" value="ECO:0007669"/>
    <property type="project" value="UniProtKB-EC"/>
</dbReference>
<dbReference type="RefSeq" id="WP_013468730.1">
    <property type="nucleotide sequence ID" value="NC_014810.2"/>
</dbReference>
<keyword evidence="1" id="KW-0548">Nucleotidyltransferase</keyword>
<dbReference type="PANTHER" id="PTHR21485">
    <property type="entry name" value="HAD SUPERFAMILY MEMBERS CMAS AND KDSC"/>
    <property type="match status" value="1"/>
</dbReference>
<dbReference type="PANTHER" id="PTHR21485:SF6">
    <property type="entry name" value="N-ACYLNEURAMINATE CYTIDYLYLTRANSFERASE-RELATED"/>
    <property type="match status" value="1"/>
</dbReference>
<keyword evidence="1" id="KW-0808">Transferase</keyword>
<dbReference type="EC" id="2.7.7.43" evidence="1"/>
<dbReference type="CDD" id="cd02513">
    <property type="entry name" value="CMP-NeuAc_Synthase"/>
    <property type="match status" value="1"/>
</dbReference>
<organism evidence="1 2">
    <name type="scientific">Helicobacter felis (strain ATCC 49179 / CCUG 28539 / NCTC 12436 / CS1)</name>
    <dbReference type="NCBI Taxonomy" id="936155"/>
    <lineage>
        <taxon>Bacteria</taxon>
        <taxon>Pseudomonadati</taxon>
        <taxon>Campylobacterota</taxon>
        <taxon>Epsilonproteobacteria</taxon>
        <taxon>Campylobacterales</taxon>
        <taxon>Helicobacteraceae</taxon>
        <taxon>Helicobacter</taxon>
    </lineage>
</organism>
<evidence type="ECO:0000313" key="1">
    <source>
        <dbReference type="EMBL" id="CBY82358.1"/>
    </source>
</evidence>
<evidence type="ECO:0000313" key="2">
    <source>
        <dbReference type="Proteomes" id="UP000007934"/>
    </source>
</evidence>
<dbReference type="HOGENOM" id="CLU_042930_1_1_7"/>
<dbReference type="Proteomes" id="UP000007934">
    <property type="component" value="Chromosome"/>
</dbReference>
<dbReference type="InterPro" id="IPR050793">
    <property type="entry name" value="CMP-NeuNAc_synthase"/>
</dbReference>
<gene>
    <name evidence="1" type="primary">siaB</name>
    <name evidence="1" type="ordered locus">Hfelis_02740</name>
</gene>
<dbReference type="OrthoDB" id="9805604at2"/>